<gene>
    <name evidence="5" type="ORF">IQ249_09775</name>
</gene>
<dbReference type="InterPro" id="IPR029063">
    <property type="entry name" value="SAM-dependent_MTases_sf"/>
</dbReference>
<dbReference type="Proteomes" id="UP000654482">
    <property type="component" value="Unassembled WGS sequence"/>
</dbReference>
<protein>
    <submittedName>
        <fullName evidence="5">Adenine-specific DNA methyltransferase</fullName>
    </submittedName>
</protein>
<dbReference type="SUPFAM" id="SSF53335">
    <property type="entry name" value="S-adenosyl-L-methionine-dependent methyltransferases"/>
    <property type="match status" value="1"/>
</dbReference>
<comment type="caution">
    <text evidence="5">The sequence shown here is derived from an EMBL/GenBank/DDBJ whole genome shotgun (WGS) entry which is preliminary data.</text>
</comment>
<sequence length="188" mass="21960">MIKSPHQTYSCIAIDPPWFYRLRKDDKTHRNRIPYPPMKIEEILALPIPELCDTKGAILWLWFTNNHAIEACECIKHWGFELKTILTWLKVSKAGNPRIGTGHWLRNCTEHCILATRGKVTSFSHAKTLTNDSTILMTPRREHSRKPDEFYRLVEKLCPGSKLEMFARERRLGWDAWGNEVDKFNNGV</sequence>
<organism evidence="5 6">
    <name type="scientific">Lusitaniella coriacea LEGE 07157</name>
    <dbReference type="NCBI Taxonomy" id="945747"/>
    <lineage>
        <taxon>Bacteria</taxon>
        <taxon>Bacillati</taxon>
        <taxon>Cyanobacteriota</taxon>
        <taxon>Cyanophyceae</taxon>
        <taxon>Spirulinales</taxon>
        <taxon>Lusitaniellaceae</taxon>
        <taxon>Lusitaniella</taxon>
    </lineage>
</organism>
<evidence type="ECO:0000256" key="1">
    <source>
        <dbReference type="ARBA" id="ARBA00022603"/>
    </source>
</evidence>
<dbReference type="InterPro" id="IPR007757">
    <property type="entry name" value="MT-A70-like"/>
</dbReference>
<keyword evidence="3" id="KW-0949">S-adenosyl-L-methionine</keyword>
<dbReference type="AlphaFoldDB" id="A0A8J7DW87"/>
<dbReference type="GO" id="GO:0032259">
    <property type="term" value="P:methylation"/>
    <property type="evidence" value="ECO:0007669"/>
    <property type="project" value="UniProtKB-KW"/>
</dbReference>
<dbReference type="PANTHER" id="PTHR12829:SF7">
    <property type="entry name" value="N6-ADENOSINE-METHYLTRANSFERASE CATALYTIC SUBUNIT"/>
    <property type="match status" value="1"/>
</dbReference>
<evidence type="ECO:0000256" key="3">
    <source>
        <dbReference type="ARBA" id="ARBA00022691"/>
    </source>
</evidence>
<evidence type="ECO:0000256" key="2">
    <source>
        <dbReference type="ARBA" id="ARBA00022679"/>
    </source>
</evidence>
<dbReference type="PROSITE" id="PS51143">
    <property type="entry name" value="MT_A70"/>
    <property type="match status" value="1"/>
</dbReference>
<evidence type="ECO:0000313" key="5">
    <source>
        <dbReference type="EMBL" id="MBE9116183.1"/>
    </source>
</evidence>
<keyword evidence="6" id="KW-1185">Reference proteome</keyword>
<dbReference type="GO" id="GO:0008168">
    <property type="term" value="F:methyltransferase activity"/>
    <property type="evidence" value="ECO:0007669"/>
    <property type="project" value="UniProtKB-KW"/>
</dbReference>
<evidence type="ECO:0000256" key="4">
    <source>
        <dbReference type="PROSITE-ProRule" id="PRU00489"/>
    </source>
</evidence>
<evidence type="ECO:0000313" key="6">
    <source>
        <dbReference type="Proteomes" id="UP000654482"/>
    </source>
</evidence>
<keyword evidence="2" id="KW-0808">Transferase</keyword>
<dbReference type="EMBL" id="JADEWZ010000012">
    <property type="protein sequence ID" value="MBE9116183.1"/>
    <property type="molecule type" value="Genomic_DNA"/>
</dbReference>
<accession>A0A8J7DW87</accession>
<keyword evidence="1 5" id="KW-0489">Methyltransferase</keyword>
<reference evidence="5" key="1">
    <citation type="submission" date="2020-10" db="EMBL/GenBank/DDBJ databases">
        <authorList>
            <person name="Castelo-Branco R."/>
            <person name="Eusebio N."/>
            <person name="Adriana R."/>
            <person name="Vieira A."/>
            <person name="Brugerolle De Fraissinette N."/>
            <person name="Rezende De Castro R."/>
            <person name="Schneider M.P."/>
            <person name="Vasconcelos V."/>
            <person name="Leao P.N."/>
        </authorList>
    </citation>
    <scope>NUCLEOTIDE SEQUENCE</scope>
    <source>
        <strain evidence="5">LEGE 07157</strain>
    </source>
</reference>
<dbReference type="PANTHER" id="PTHR12829">
    <property type="entry name" value="N6-ADENOSINE-METHYLTRANSFERASE"/>
    <property type="match status" value="1"/>
</dbReference>
<dbReference type="Pfam" id="PF05063">
    <property type="entry name" value="MT-A70"/>
    <property type="match status" value="1"/>
</dbReference>
<name>A0A8J7DW87_9CYAN</name>
<dbReference type="Gene3D" id="3.40.50.150">
    <property type="entry name" value="Vaccinia Virus protein VP39"/>
    <property type="match status" value="1"/>
</dbReference>
<comment type="similarity">
    <text evidence="4">Belongs to the MT-A70-like family.</text>
</comment>
<proteinExistence type="inferred from homology"/>